<dbReference type="SMART" id="SM00829">
    <property type="entry name" value="PKS_ER"/>
    <property type="match status" value="1"/>
</dbReference>
<evidence type="ECO:0000313" key="2">
    <source>
        <dbReference type="EMBL" id="ORX71894.1"/>
    </source>
</evidence>
<organism evidence="2 3">
    <name type="scientific">Linderina pennispora</name>
    <dbReference type="NCBI Taxonomy" id="61395"/>
    <lineage>
        <taxon>Eukaryota</taxon>
        <taxon>Fungi</taxon>
        <taxon>Fungi incertae sedis</taxon>
        <taxon>Zoopagomycota</taxon>
        <taxon>Kickxellomycotina</taxon>
        <taxon>Kickxellomycetes</taxon>
        <taxon>Kickxellales</taxon>
        <taxon>Kickxellaceae</taxon>
        <taxon>Linderina</taxon>
    </lineage>
</organism>
<protein>
    <submittedName>
        <fullName evidence="2">GroES-like protein</fullName>
    </submittedName>
</protein>
<dbReference type="InterPro" id="IPR050700">
    <property type="entry name" value="YIM1/Zinc_Alcohol_DH_Fams"/>
</dbReference>
<dbReference type="Pfam" id="PF08240">
    <property type="entry name" value="ADH_N"/>
    <property type="match status" value="1"/>
</dbReference>
<gene>
    <name evidence="2" type="ORF">DL89DRAFT_221587</name>
</gene>
<dbReference type="PANTHER" id="PTHR11695">
    <property type="entry name" value="ALCOHOL DEHYDROGENASE RELATED"/>
    <property type="match status" value="1"/>
</dbReference>
<keyword evidence="3" id="KW-1185">Reference proteome</keyword>
<dbReference type="RefSeq" id="XP_040745318.1">
    <property type="nucleotide sequence ID" value="XM_040884527.1"/>
</dbReference>
<dbReference type="CDD" id="cd05289">
    <property type="entry name" value="MDR_like_2"/>
    <property type="match status" value="1"/>
</dbReference>
<reference evidence="2 3" key="1">
    <citation type="submission" date="2016-07" db="EMBL/GenBank/DDBJ databases">
        <title>Pervasive Adenine N6-methylation of Active Genes in Fungi.</title>
        <authorList>
            <consortium name="DOE Joint Genome Institute"/>
            <person name="Mondo S.J."/>
            <person name="Dannebaum R.O."/>
            <person name="Kuo R.C."/>
            <person name="Labutti K."/>
            <person name="Haridas S."/>
            <person name="Kuo A."/>
            <person name="Salamov A."/>
            <person name="Ahrendt S.R."/>
            <person name="Lipzen A."/>
            <person name="Sullivan W."/>
            <person name="Andreopoulos W.B."/>
            <person name="Clum A."/>
            <person name="Lindquist E."/>
            <person name="Daum C."/>
            <person name="Ramamoorthy G.K."/>
            <person name="Gryganskyi A."/>
            <person name="Culley D."/>
            <person name="Magnuson J.K."/>
            <person name="James T.Y."/>
            <person name="O'Malley M.A."/>
            <person name="Stajich J.E."/>
            <person name="Spatafora J.W."/>
            <person name="Visel A."/>
            <person name="Grigoriev I.V."/>
        </authorList>
    </citation>
    <scope>NUCLEOTIDE SEQUENCE [LARGE SCALE GENOMIC DNA]</scope>
    <source>
        <strain evidence="2 3">ATCC 12442</strain>
    </source>
</reference>
<dbReference type="OrthoDB" id="201656at2759"/>
<dbReference type="InterPro" id="IPR020843">
    <property type="entry name" value="ER"/>
</dbReference>
<dbReference type="AlphaFoldDB" id="A0A1Y1WFG0"/>
<dbReference type="Gene3D" id="3.40.50.720">
    <property type="entry name" value="NAD(P)-binding Rossmann-like Domain"/>
    <property type="match status" value="1"/>
</dbReference>
<dbReference type="STRING" id="61395.A0A1Y1WFG0"/>
<dbReference type="SUPFAM" id="SSF50129">
    <property type="entry name" value="GroES-like"/>
    <property type="match status" value="1"/>
</dbReference>
<dbReference type="Gene3D" id="3.90.180.10">
    <property type="entry name" value="Medium-chain alcohol dehydrogenases, catalytic domain"/>
    <property type="match status" value="1"/>
</dbReference>
<name>A0A1Y1WFG0_9FUNG</name>
<sequence>MTSTFKAAITERYVRTPTDYKIATLPVPAPPSDTQVEIAVHAVSLNPIDYKRAEGMIAIPLPEPFPLRLGYDVSGTVTKIGSAVTRFKVGQPVYGRVEQASVGTIAEIVVANESSLSPKPDNISHKEAASIPLAGLTALQVFEKAGLKEGQSVFVSAGCGGVGQLALPLAKHHFKAKDIITTVSTKKIDKAKALGATRVVDYTKEDVHKVLENTADVVFDTTGDSSSYMIAKPNAHAVSIALLASGDAIDGFRDDSIAIAKRLVGAVGWFVTRGFRAKGVSCEFLLMNPDGRALETVFNPLLTTGKIKPMIASVYPFTDDGVRKAFAELRDGHATGKIIIQVRDD</sequence>
<dbReference type="SUPFAM" id="SSF51735">
    <property type="entry name" value="NAD(P)-binding Rossmann-fold domains"/>
    <property type="match status" value="1"/>
</dbReference>
<accession>A0A1Y1WFG0</accession>
<feature type="domain" description="Enoyl reductase (ER)" evidence="1">
    <location>
        <begin position="15"/>
        <end position="340"/>
    </location>
</feature>
<dbReference type="EMBL" id="MCFD01000003">
    <property type="protein sequence ID" value="ORX71894.1"/>
    <property type="molecule type" value="Genomic_DNA"/>
</dbReference>
<evidence type="ECO:0000259" key="1">
    <source>
        <dbReference type="SMART" id="SM00829"/>
    </source>
</evidence>
<dbReference type="GeneID" id="63801175"/>
<dbReference type="GO" id="GO:0016491">
    <property type="term" value="F:oxidoreductase activity"/>
    <property type="evidence" value="ECO:0007669"/>
    <property type="project" value="InterPro"/>
</dbReference>
<proteinExistence type="predicted"/>
<comment type="caution">
    <text evidence="2">The sequence shown here is derived from an EMBL/GenBank/DDBJ whole genome shotgun (WGS) entry which is preliminary data.</text>
</comment>
<dbReference type="PANTHER" id="PTHR11695:SF294">
    <property type="entry name" value="RETICULON-4-INTERACTING PROTEIN 1, MITOCHONDRIAL"/>
    <property type="match status" value="1"/>
</dbReference>
<dbReference type="Pfam" id="PF13602">
    <property type="entry name" value="ADH_zinc_N_2"/>
    <property type="match status" value="1"/>
</dbReference>
<dbReference type="InterPro" id="IPR036291">
    <property type="entry name" value="NAD(P)-bd_dom_sf"/>
</dbReference>
<dbReference type="InterPro" id="IPR011032">
    <property type="entry name" value="GroES-like_sf"/>
</dbReference>
<evidence type="ECO:0000313" key="3">
    <source>
        <dbReference type="Proteomes" id="UP000193922"/>
    </source>
</evidence>
<dbReference type="GO" id="GO:0005739">
    <property type="term" value="C:mitochondrion"/>
    <property type="evidence" value="ECO:0007669"/>
    <property type="project" value="TreeGrafter"/>
</dbReference>
<dbReference type="InterPro" id="IPR013154">
    <property type="entry name" value="ADH-like_N"/>
</dbReference>
<dbReference type="Proteomes" id="UP000193922">
    <property type="component" value="Unassembled WGS sequence"/>
</dbReference>